<dbReference type="GeneID" id="18763233"/>
<dbReference type="InParanoid" id="K1WQC6"/>
<dbReference type="Proteomes" id="UP000006753">
    <property type="component" value="Unassembled WGS sequence"/>
</dbReference>
<dbReference type="EC" id="2.1.1.37" evidence="1"/>
<proteinExistence type="inferred from homology"/>
<dbReference type="PROSITE" id="PS51679">
    <property type="entry name" value="SAM_MT_C5"/>
    <property type="match status" value="1"/>
</dbReference>
<gene>
    <name evidence="7" type="ORF">MBM_07298</name>
</gene>
<dbReference type="OMA" id="RIESTIC"/>
<keyword evidence="4 5" id="KW-0949">S-adenosyl-L-methionine</keyword>
<evidence type="ECO:0000313" key="8">
    <source>
        <dbReference type="Proteomes" id="UP000006753"/>
    </source>
</evidence>
<evidence type="ECO:0000256" key="5">
    <source>
        <dbReference type="PROSITE-ProRule" id="PRU01016"/>
    </source>
</evidence>
<evidence type="ECO:0000256" key="6">
    <source>
        <dbReference type="SAM" id="MobiDB-lite"/>
    </source>
</evidence>
<dbReference type="InterPro" id="IPR050390">
    <property type="entry name" value="C5-Methyltransferase"/>
</dbReference>
<dbReference type="AlphaFoldDB" id="K1WQC6"/>
<feature type="region of interest" description="Disordered" evidence="6">
    <location>
        <begin position="622"/>
        <end position="653"/>
    </location>
</feature>
<evidence type="ECO:0000256" key="4">
    <source>
        <dbReference type="ARBA" id="ARBA00022691"/>
    </source>
</evidence>
<dbReference type="STRING" id="1072389.K1WQC6"/>
<dbReference type="Pfam" id="PF00145">
    <property type="entry name" value="DNA_methylase"/>
    <property type="match status" value="2"/>
</dbReference>
<dbReference type="PROSITE" id="PS00095">
    <property type="entry name" value="C5_MTASE_2"/>
    <property type="match status" value="1"/>
</dbReference>
<dbReference type="SUPFAM" id="SSF53335">
    <property type="entry name" value="S-adenosyl-L-methionine-dependent methyltransferases"/>
    <property type="match status" value="1"/>
</dbReference>
<dbReference type="InterPro" id="IPR018117">
    <property type="entry name" value="C5_DNA_meth_AS"/>
</dbReference>
<dbReference type="PROSITE" id="PS00094">
    <property type="entry name" value="C5_MTASE_1"/>
    <property type="match status" value="1"/>
</dbReference>
<organism evidence="7 8">
    <name type="scientific">Marssonina brunnea f. sp. multigermtubi (strain MB_m1)</name>
    <name type="common">Marssonina leaf spot fungus</name>
    <dbReference type="NCBI Taxonomy" id="1072389"/>
    <lineage>
        <taxon>Eukaryota</taxon>
        <taxon>Fungi</taxon>
        <taxon>Dikarya</taxon>
        <taxon>Ascomycota</taxon>
        <taxon>Pezizomycotina</taxon>
        <taxon>Leotiomycetes</taxon>
        <taxon>Helotiales</taxon>
        <taxon>Drepanopezizaceae</taxon>
        <taxon>Drepanopeziza</taxon>
    </lineage>
</organism>
<dbReference type="eggNOG" id="ENOG502RYYW">
    <property type="taxonomic scope" value="Eukaryota"/>
</dbReference>
<dbReference type="GO" id="GO:0003886">
    <property type="term" value="F:DNA (cytosine-5-)-methyltransferase activity"/>
    <property type="evidence" value="ECO:0007669"/>
    <property type="project" value="UniProtKB-EC"/>
</dbReference>
<dbReference type="GO" id="GO:0003677">
    <property type="term" value="F:DNA binding"/>
    <property type="evidence" value="ECO:0007669"/>
    <property type="project" value="TreeGrafter"/>
</dbReference>
<dbReference type="PANTHER" id="PTHR10629:SF52">
    <property type="entry name" value="DNA (CYTOSINE-5)-METHYLTRANSFERASE 1"/>
    <property type="match status" value="1"/>
</dbReference>
<dbReference type="Gene3D" id="3.90.120.10">
    <property type="entry name" value="DNA Methylase, subunit A, domain 2"/>
    <property type="match status" value="1"/>
</dbReference>
<dbReference type="GO" id="GO:0032259">
    <property type="term" value="P:methylation"/>
    <property type="evidence" value="ECO:0007669"/>
    <property type="project" value="UniProtKB-KW"/>
</dbReference>
<evidence type="ECO:0000256" key="1">
    <source>
        <dbReference type="ARBA" id="ARBA00011975"/>
    </source>
</evidence>
<name>K1WQC6_MARBU</name>
<dbReference type="HOGENOM" id="CLU_012943_2_2_1"/>
<keyword evidence="2 5" id="KW-0489">Methyltransferase</keyword>
<sequence>MAPFTDQEVVVLDDEEEIIIIDDDDDDEDDEGDIEIIDFMPPPTGLSPEDRFIGIRPYIPSTPSIASVISHPRSTSQGTQLGGSCSPGTTRSRINSTFRRPNWGFNVSKSLSASRSSLGSCFQHRSESLGDPRSFVGCPSPRSGPGLFSGTAQEPIPLDDEEAVSEVTPRRISRAFEWRSRAVSLSSAPVARPGIPSSSNFAILDDADPLGLVPVGDRLLSQEPGPEQAPTHFKPGEIIDLEEDVVEMLRVEDAYEEEEKRRRVRRKVEKVVHYERRNPTIVGAWQRIESTICLESITLKANKTVQLKDESFIRIKDILRNSETEEIRIRGHRLQRARDLNGLLQKKLNELVVFLEVDLDDPRAPLEQSTVEVSLEEVARVRSVRFTNQKFPLARNVVLTEFRDKEHAAEDGGLTVRWTYTCTYESAGDRDHNVFKERSLERLKVDECTPGFEISDEDARTLWRGETIIGGSYRPGIDPEEVIEVPDSPSEVPIDVAGMQEPEAVLCIPNQSIDIDEHDQQTSELVPEGPEGVQGSREKRNHSAVDLEPADVPTSGSALKRIRCQDLDEVEETREGVARMSLQTTEPEMPIDLEAQPELADDQPLAPETIDLSIELPKMIDLVSSDPTPPEPDTPRPPPEPKPPVNRTAGQTYTYGDAFCGGGGSSRGATMAGLRLRWGFDFNKHACLTWRTNFPFAHCHELPAHEFVDLSKTDSNPDAMKVDILHLSPPCQFFSPAHTIEGTDDEMNTASLFAVQEVIEVARARIVTLEQTFGIACSRFRFYFNALIQMFTTHDFSVRWAIVPLAQWGLPQRRQRLIIIASCPGEPLPLMPPPTHSATGPIPPLNLPPFVSANITLASIPYNASDHDIRSVIWDPERYQTPWDGTKILPRAMTTSGGQNYHPSGKRDLTLREYASLQGFPPKHCFRGTYVKKQIGNAVPPVVAKVLFGHLKGSLEREDGVEGPELIE</sequence>
<dbReference type="GO" id="GO:0044027">
    <property type="term" value="P:negative regulation of gene expression via chromosomal CpG island methylation"/>
    <property type="evidence" value="ECO:0007669"/>
    <property type="project" value="TreeGrafter"/>
</dbReference>
<keyword evidence="8" id="KW-1185">Reference proteome</keyword>
<feature type="region of interest" description="Disordered" evidence="6">
    <location>
        <begin position="518"/>
        <end position="556"/>
    </location>
</feature>
<dbReference type="InterPro" id="IPR031303">
    <property type="entry name" value="C5_meth_CS"/>
</dbReference>
<dbReference type="PANTHER" id="PTHR10629">
    <property type="entry name" value="CYTOSINE-SPECIFIC METHYLTRANSFERASE"/>
    <property type="match status" value="1"/>
</dbReference>
<dbReference type="GO" id="GO:0005634">
    <property type="term" value="C:nucleus"/>
    <property type="evidence" value="ECO:0007669"/>
    <property type="project" value="TreeGrafter"/>
</dbReference>
<dbReference type="EMBL" id="JH921445">
    <property type="protein sequence ID" value="EKD14577.1"/>
    <property type="molecule type" value="Genomic_DNA"/>
</dbReference>
<comment type="similarity">
    <text evidence="5">Belongs to the class I-like SAM-binding methyltransferase superfamily. C5-methyltransferase family.</text>
</comment>
<dbReference type="InterPro" id="IPR001525">
    <property type="entry name" value="C5_MeTfrase"/>
</dbReference>
<protein>
    <recommendedName>
        <fullName evidence="1">DNA (cytosine-5-)-methyltransferase</fullName>
        <ecNumber evidence="1">2.1.1.37</ecNumber>
    </recommendedName>
</protein>
<feature type="compositionally biased region" description="Basic and acidic residues" evidence="6">
    <location>
        <begin position="536"/>
        <end position="545"/>
    </location>
</feature>
<feature type="compositionally biased region" description="Pro residues" evidence="6">
    <location>
        <begin position="627"/>
        <end position="644"/>
    </location>
</feature>
<dbReference type="KEGG" id="mbe:MBM_07298"/>
<feature type="active site" evidence="5">
    <location>
        <position position="731"/>
    </location>
</feature>
<dbReference type="OrthoDB" id="414133at2759"/>
<feature type="region of interest" description="Disordered" evidence="6">
    <location>
        <begin position="70"/>
        <end position="97"/>
    </location>
</feature>
<evidence type="ECO:0000313" key="7">
    <source>
        <dbReference type="EMBL" id="EKD14577.1"/>
    </source>
</evidence>
<accession>K1WQC6</accession>
<dbReference type="InterPro" id="IPR029063">
    <property type="entry name" value="SAM-dependent_MTases_sf"/>
</dbReference>
<dbReference type="Gene3D" id="3.40.50.150">
    <property type="entry name" value="Vaccinia Virus protein VP39"/>
    <property type="match status" value="1"/>
</dbReference>
<reference evidence="7 8" key="1">
    <citation type="journal article" date="2012" name="BMC Genomics">
        <title>Sequencing the genome of Marssonina brunnea reveals fungus-poplar co-evolution.</title>
        <authorList>
            <person name="Zhu S."/>
            <person name="Cao Y.-Z."/>
            <person name="Jiang C."/>
            <person name="Tan B.-Y."/>
            <person name="Wang Z."/>
            <person name="Feng S."/>
            <person name="Zhang L."/>
            <person name="Su X.-H."/>
            <person name="Brejova B."/>
            <person name="Vinar T."/>
            <person name="Xu M."/>
            <person name="Wang M.-X."/>
            <person name="Zhang S.-G."/>
            <person name="Huang M.-R."/>
            <person name="Wu R."/>
            <person name="Zhou Y."/>
        </authorList>
    </citation>
    <scope>NUCLEOTIDE SEQUENCE [LARGE SCALE GENOMIC DNA]</scope>
    <source>
        <strain evidence="7 8">MB_m1</strain>
    </source>
</reference>
<keyword evidence="3 5" id="KW-0808">Transferase</keyword>
<evidence type="ECO:0000256" key="3">
    <source>
        <dbReference type="ARBA" id="ARBA00022679"/>
    </source>
</evidence>
<evidence type="ECO:0000256" key="2">
    <source>
        <dbReference type="ARBA" id="ARBA00022603"/>
    </source>
</evidence>
<dbReference type="RefSeq" id="XP_007295187.1">
    <property type="nucleotide sequence ID" value="XM_007295125.1"/>
</dbReference>